<dbReference type="Proteomes" id="UP000324222">
    <property type="component" value="Unassembled WGS sequence"/>
</dbReference>
<feature type="region of interest" description="Disordered" evidence="1">
    <location>
        <begin position="205"/>
        <end position="237"/>
    </location>
</feature>
<protein>
    <submittedName>
        <fullName evidence="2">Uncharacterized protein</fullName>
    </submittedName>
</protein>
<evidence type="ECO:0000313" key="3">
    <source>
        <dbReference type="Proteomes" id="UP000324222"/>
    </source>
</evidence>
<feature type="region of interest" description="Disordered" evidence="1">
    <location>
        <begin position="1"/>
        <end position="28"/>
    </location>
</feature>
<feature type="compositionally biased region" description="Polar residues" evidence="1">
    <location>
        <begin position="144"/>
        <end position="168"/>
    </location>
</feature>
<feature type="region of interest" description="Disordered" evidence="1">
    <location>
        <begin position="2865"/>
        <end position="2905"/>
    </location>
</feature>
<feature type="compositionally biased region" description="Polar residues" evidence="1">
    <location>
        <begin position="2865"/>
        <end position="2878"/>
    </location>
</feature>
<feature type="compositionally biased region" description="Basic and acidic residues" evidence="1">
    <location>
        <begin position="2879"/>
        <end position="2889"/>
    </location>
</feature>
<feature type="compositionally biased region" description="Polar residues" evidence="1">
    <location>
        <begin position="15"/>
        <end position="27"/>
    </location>
</feature>
<accession>A0A5B7EY06</accession>
<comment type="caution">
    <text evidence="2">The sequence shown here is derived from an EMBL/GenBank/DDBJ whole genome shotgun (WGS) entry which is preliminary data.</text>
</comment>
<dbReference type="EMBL" id="VSRR010003922">
    <property type="protein sequence ID" value="MPC37908.1"/>
    <property type="molecule type" value="Genomic_DNA"/>
</dbReference>
<proteinExistence type="predicted"/>
<feature type="region of interest" description="Disordered" evidence="1">
    <location>
        <begin position="1254"/>
        <end position="1311"/>
    </location>
</feature>
<feature type="region of interest" description="Disordered" evidence="1">
    <location>
        <begin position="1000"/>
        <end position="1022"/>
    </location>
</feature>
<feature type="compositionally biased region" description="Polar residues" evidence="1">
    <location>
        <begin position="205"/>
        <end position="225"/>
    </location>
</feature>
<reference evidence="2 3" key="1">
    <citation type="submission" date="2019-05" db="EMBL/GenBank/DDBJ databases">
        <title>Another draft genome of Portunus trituberculatus and its Hox gene families provides insights of decapod evolution.</title>
        <authorList>
            <person name="Jeong J.-H."/>
            <person name="Song I."/>
            <person name="Kim S."/>
            <person name="Choi T."/>
            <person name="Kim D."/>
            <person name="Ryu S."/>
            <person name="Kim W."/>
        </authorList>
    </citation>
    <scope>NUCLEOTIDE SEQUENCE [LARGE SCALE GENOMIC DNA]</scope>
    <source>
        <tissue evidence="2">Muscle</tissue>
    </source>
</reference>
<evidence type="ECO:0000256" key="1">
    <source>
        <dbReference type="SAM" id="MobiDB-lite"/>
    </source>
</evidence>
<feature type="region of interest" description="Disordered" evidence="1">
    <location>
        <begin position="703"/>
        <end position="742"/>
    </location>
</feature>
<feature type="compositionally biased region" description="Low complexity" evidence="1">
    <location>
        <begin position="1300"/>
        <end position="1311"/>
    </location>
</feature>
<feature type="region of interest" description="Disordered" evidence="1">
    <location>
        <begin position="757"/>
        <end position="796"/>
    </location>
</feature>
<feature type="region of interest" description="Disordered" evidence="1">
    <location>
        <begin position="93"/>
        <end position="168"/>
    </location>
</feature>
<name>A0A5B7EY06_PORTR</name>
<organism evidence="2 3">
    <name type="scientific">Portunus trituberculatus</name>
    <name type="common">Swimming crab</name>
    <name type="synonym">Neptunus trituberculatus</name>
    <dbReference type="NCBI Taxonomy" id="210409"/>
    <lineage>
        <taxon>Eukaryota</taxon>
        <taxon>Metazoa</taxon>
        <taxon>Ecdysozoa</taxon>
        <taxon>Arthropoda</taxon>
        <taxon>Crustacea</taxon>
        <taxon>Multicrustacea</taxon>
        <taxon>Malacostraca</taxon>
        <taxon>Eumalacostraca</taxon>
        <taxon>Eucarida</taxon>
        <taxon>Decapoda</taxon>
        <taxon>Pleocyemata</taxon>
        <taxon>Brachyura</taxon>
        <taxon>Eubrachyura</taxon>
        <taxon>Portunoidea</taxon>
        <taxon>Portunidae</taxon>
        <taxon>Portuninae</taxon>
        <taxon>Portunus</taxon>
    </lineage>
</organism>
<gene>
    <name evidence="2" type="ORF">E2C01_031404</name>
</gene>
<feature type="compositionally biased region" description="Polar residues" evidence="1">
    <location>
        <begin position="780"/>
        <end position="789"/>
    </location>
</feature>
<keyword evidence="3" id="KW-1185">Reference proteome</keyword>
<evidence type="ECO:0000313" key="2">
    <source>
        <dbReference type="EMBL" id="MPC37908.1"/>
    </source>
</evidence>
<feature type="compositionally biased region" description="Low complexity" evidence="1">
    <location>
        <begin position="110"/>
        <end position="129"/>
    </location>
</feature>
<sequence length="3395" mass="377425">MLSWFQGKISKKKTVSSPRTDNSQSVEVATDAAVYDEASTTEEPAHMGGNAISNLGRTPILDQRHGPVADGPVMFYKNAQETESVLATCITSEGPQSSDACPAKCVSPTSSVDVKNLSSNSVSSLSSMSGTEGIDVHHHHCQEDPNTSSTHKSVQDTSPAQKLDGSSISPQKHIESLDACCESSNSQDFNKKHAKSVVKNLNSSAAAPQDSLYSPESSCGHQRSNAVEESRTKDKEQENIIHQVPEHECASEANVSQSDHCMNEAASLHLRQSVTSEKVSENGHSSEEVLAAVISDGSTSAEATRAPEEIGDVESDVQLEKEFSAVCGKDSLKVKKKAKKALVKDKSSQTQIVKYECPNLYCFPEACLYNQKGRKCTVLEEHFILTYLRECPVLVSTALRNTEIGPVGCVNIWCSGKVSELKHIPDGTELYFDAIVSPGTTVFVTLIIWQGTKPTHSVQPFYNSYVIIELMRNCPLKFVSFSKENGVVSTVNSGKTLKVVFSKSVVYIDGKKADKASEIKKLSKSTSQHLHGDVLKLMTLDEVGNTAYEFMCSCIWQGCKPHQLDIPKYDPFKLYRKTPGCFPVASKQAMLLCDIDAILVVEDTTYKISFKSEGQIVVVPCNKMLFSGNQRVVPVGGKVKVHLRKVFAKNSNTWMVLMVQVPPSLLCDTTPNGAQHHATTMPTGQPSIPHVTSTKKIPIPQTVATKSSSKSMVLPGASVDPHPLTKGPSESDVLKPQYTSSSYVSRKDMNADHGEAAISSNSVANGEHTKLLPGSPCMSELSSWSTSGEESPVATPSVENQIQFIVREDFSLNSKSVISEDSQRSSLRVIRNSSGVLKNIGEAFVLETQLKGKELQIEVEKSPWVAYEDGRGQTCQAPMSDLPVGFDAHFVEIPQVGLVGHILALWTGKKPLKASLSSTTYYFDAPAFYHGLNEDGCLEFTVLLDGKPFTITTASTTALFEASGEQCASLTPSSHVFLHLCVKENIWTLFMVVLQPNHKTSNSTQEGNSLSPKLSSTPDSDTLRSPLNLQVENKSKNVSATHKTACEYGFTHYLKNLYGTLTERGGKRVICGFNKNINLSVKVPENCVVDVNGIATDIRNVSLGTKLRFDAFCEDLDSLDYWAAVIWVQKKAVKCVAPTGCIYYLNVRGKCLNTSDKEVRFEFTVGNTLEQVVCKNAYVIMPDGTFQALQSLRTGTPVQANLVQQKESFSINQFIYIDASAQLFLTSMAAWRNSENSSVTEINSENSFVTEINSENSSMTEINSENSSVTRSVTKTNEGKSQIPLPLSVDNLKKSKNEGNAENSSVTSSSVELESLPSASIGNIEESQVELKSVTGDTKKVLSGFQCPNEYDIAKGTISEVGHDQYIFTSEDGGVKINVNPMKIAVDPEASPESPLGRFYLVYHKKNKEGKCGWYQHRNHQAYLQHHMIVHSHNLDSRILTLALPDHSSFYNFIFDNEITVTGTPFDCRFHPLKLGMKVHPIIEDIKCVLIDGLVISHRIVLLTSVKEIAVICLNFLNNPFFGSEEKENNELCGDHYGVDLDGFSEQHLLKEEHKAKGNGNETSRFLISSENSGFQHEVNNLLDEYGEDNMPDVNVEGDTLRELVNTKHPMVASKRYIIRYVTLCGEILPQSSSTYVFCSEKLISPVQITPSIPHFDATVCESRGKQFMLGRKTCYKETGLTDLEPLLIWPEERKCNPYIVVTYMVSRRENLLLVTDAASEEEKCYFFDYDVVFSLKKSYKLKEVIASFSKQNKMLVLYAVVDKLPPFQVGEQHVEGNILLLTTCKNVAVTSIDVFIGCCHEEELSFQLPHSHIFQMLHQHKIRMDRASKCKRGSTCYYSMRANSFNSTLKSVGGCLETHTDDFAIMRCDKRSYKAACLLSNMYYQGEIITSWEAIPKHHWKNVWAIILPLDEKVQEEKLEVDAVALVAWCCRGPRVLALHQCYYHVQTPYVPYLEIEENQETTSTNLLLQSQNAFSHSSDSFPGKGMSLSELESWQCQAGNTIVAFHDSILQSSGLIKLSGKITLMNGAVVLFTSTENELVKGKVSDIFIKGKRCKSLKKIFGEIDQTFTIVAQKCHPIVYMEKLIQMEVIIGFTTSLKGVGIHVCSKHACILENSLLKEEIAMAEKAFDDIAVVCEQSDQCSAYYLSQIAAAENEIPTPPETVRIMKHTLCYGTVVSVDKEIPDHVRVSLQQGPVSRTVPVSRSRLMGLPGDLPLLHAVGHKLKVILNTVTGNEREEYRILMGWGNFSKDSGMSYYPSLKPDWSCSQNSKFHCCPRGLEVKAFQNVYNSNMFEVISLYKLKKIDVESGRGFFHYWLDEKPITCKIEFIVGWLKVDRVHEELWNLLMVKGSQTEKECSEALAAWQGECDSLVVEICDIHGTHGLYVSQEDKTKNKVIPLSHKRYRRNSEPTETDLLTSFQLMPHYKSRRNSEPLNTNLSINMKLRQSDIIEEDDPGLSRSLPNGSDHPMGSGLDMKRDCKKVLPFNSGSITLLSIKEDSLAEGGKVYSSKGMEPSLQDQLLCSSLLCDEKNENVVPSLRSERDSSNFIVEPKPGVVNMIKDKSMMSSQPENILQGKTEEGKLECDLDSPDTSGDTPVTLKVLLRKTETILGYIEGYDDHCGILAGAAGPVLFDRQLLDETVQREVASGTPPSEKENLKALILELEQPVVVLGFEVEKIAAVVWSETSPVFNADSVTKNLNVYKMNWNVEFIGTFDQLELENFTEGLQQNRMEDWILAGECELVKLMDECGILKVKNSETKIFFHKNVMMMNDETLTKEKWKDTLQLLMEQELTWHCDGKQLTPQERASVKEETGEDVQYKAELVFCTTGPLALRLQASATTVPITASTPNASNATAVRSNFLTTSEDPDINTGTTLRENTHSPAEKGDCANVQPGHPSSTPSSWSEFLLQKKAKTEEIFKDIEIIPLHTALHTLPLDPGSLWATRPSLIINPGRQKVLSECIVANYAYCDVLTSASGLILFDKNLISMMQQEEVACGSPQTEQKSLKALVFELEQPVEFLSHEIRNIAIVLWNGEKPEIDDDLLSKSLDVYKMNWIVSLTCQESLLTKKKLKPSVCKSFIPITLSYADTSNFQEIIYSCFQDCSVRQFKVTSCLLEVVVLKDQDDLVLALMSDVKCGEDELQERSHLWVISVKLLEPFNYGYFCITHFALLVYSGETEPPEAAAIKLEWTRGKIEKVLQVVSRIGVELVHANIRIKVDRPSEVKPYLMDPFWRLTQDRPEGGMMFAVECEVIRVIKNSGILKVKGRSRKGMEVKIYFRRTAVVVNSQRLRNTIPLAEQLSRLQNQTWRCTCVRLKPFETESVKKTVEEDVQYKAKLVWCEVCPEQTLKIPENNGAAKAAASTTLPPATPKQSGGAEAMVSIQLVCSSVAVEQLT</sequence>
<feature type="compositionally biased region" description="Basic and acidic residues" evidence="1">
    <location>
        <begin position="226"/>
        <end position="237"/>
    </location>
</feature>
<dbReference type="OrthoDB" id="6382900at2759"/>
<feature type="compositionally biased region" description="Polar residues" evidence="1">
    <location>
        <begin position="1254"/>
        <end position="1280"/>
    </location>
</feature>